<dbReference type="Pfam" id="PF00293">
    <property type="entry name" value="NUDIX"/>
    <property type="match status" value="1"/>
</dbReference>
<feature type="domain" description="NrtR DNA-binding winged helix" evidence="2">
    <location>
        <begin position="175"/>
        <end position="237"/>
    </location>
</feature>
<dbReference type="SUPFAM" id="SSF55811">
    <property type="entry name" value="Nudix"/>
    <property type="match status" value="1"/>
</dbReference>
<dbReference type="AlphaFoldDB" id="A0A849A1Y3"/>
<feature type="domain" description="Nudix hydrolase" evidence="1">
    <location>
        <begin position="46"/>
        <end position="160"/>
    </location>
</feature>
<dbReference type="Gene3D" id="3.90.79.10">
    <property type="entry name" value="Nucleoside Triphosphate Pyrophosphohydrolase"/>
    <property type="match status" value="1"/>
</dbReference>
<sequence>MNDATSRAGAGALQAEVLVAVFGVRPVTCTADPDRRSGRGELRLETLLWQRALEPEAGRWSLPGGVLLGTEDVDSSASRQLAEKVDLRRVTHLEQIGVFSEPGRSSGSRTIATAFLAVVPTPAATPGAATDDADLPADTRWHPVEKLPPMAFDHQQIIERAATRLRGKLSYTNIAFALAPEEFTIAELRQIYAAALGHDVDPTNLQRILTRRGMLTATGRTAPPGPTGGRPAALYRFTVTKYRVTDPFAAFRPRD</sequence>
<organism evidence="3 4">
    <name type="scientific">Nakamurella aerolata</name>
    <dbReference type="NCBI Taxonomy" id="1656892"/>
    <lineage>
        <taxon>Bacteria</taxon>
        <taxon>Bacillati</taxon>
        <taxon>Actinomycetota</taxon>
        <taxon>Actinomycetes</taxon>
        <taxon>Nakamurellales</taxon>
        <taxon>Nakamurellaceae</taxon>
        <taxon>Nakamurella</taxon>
    </lineage>
</organism>
<comment type="caution">
    <text evidence="3">The sequence shown here is derived from an EMBL/GenBank/DDBJ whole genome shotgun (WGS) entry which is preliminary data.</text>
</comment>
<dbReference type="Pfam" id="PF21906">
    <property type="entry name" value="WHD_NrtR"/>
    <property type="match status" value="1"/>
</dbReference>
<accession>A0A849A1Y3</accession>
<proteinExistence type="predicted"/>
<dbReference type="InterPro" id="IPR054105">
    <property type="entry name" value="WHD_NrtR"/>
</dbReference>
<keyword evidence="3" id="KW-0378">Hydrolase</keyword>
<reference evidence="3 4" key="1">
    <citation type="submission" date="2020-05" db="EMBL/GenBank/DDBJ databases">
        <title>Nakamurella sp. DB0629 isolated from air conditioner.</title>
        <authorList>
            <person name="Kim D.H."/>
            <person name="Kim D.-U."/>
        </authorList>
    </citation>
    <scope>NUCLEOTIDE SEQUENCE [LARGE SCALE GENOMIC DNA]</scope>
    <source>
        <strain evidence="3 4">DB0629</strain>
    </source>
</reference>
<keyword evidence="4" id="KW-1185">Reference proteome</keyword>
<name>A0A849A1Y3_9ACTN</name>
<protein>
    <submittedName>
        <fullName evidence="3">NUDIX hydrolase</fullName>
    </submittedName>
</protein>
<dbReference type="GO" id="GO:0016787">
    <property type="term" value="F:hydrolase activity"/>
    <property type="evidence" value="ECO:0007669"/>
    <property type="project" value="UniProtKB-KW"/>
</dbReference>
<dbReference type="SUPFAM" id="SSF46785">
    <property type="entry name" value="Winged helix' DNA-binding domain"/>
    <property type="match status" value="1"/>
</dbReference>
<dbReference type="PANTHER" id="PTHR43736">
    <property type="entry name" value="ADP-RIBOSE PYROPHOSPHATASE"/>
    <property type="match status" value="1"/>
</dbReference>
<dbReference type="CDD" id="cd18873">
    <property type="entry name" value="NUDIX_NadM_like"/>
    <property type="match status" value="1"/>
</dbReference>
<dbReference type="EMBL" id="JABEND010000001">
    <property type="protein sequence ID" value="NNG34629.1"/>
    <property type="molecule type" value="Genomic_DNA"/>
</dbReference>
<dbReference type="InterPro" id="IPR015797">
    <property type="entry name" value="NUDIX_hydrolase-like_dom_sf"/>
</dbReference>
<gene>
    <name evidence="3" type="ORF">HKD39_02610</name>
</gene>
<evidence type="ECO:0000259" key="2">
    <source>
        <dbReference type="Pfam" id="PF21906"/>
    </source>
</evidence>
<dbReference type="InterPro" id="IPR000086">
    <property type="entry name" value="NUDIX_hydrolase_dom"/>
</dbReference>
<dbReference type="PANTHER" id="PTHR43736:SF4">
    <property type="entry name" value="SLR1690 PROTEIN"/>
    <property type="match status" value="1"/>
</dbReference>
<dbReference type="RefSeq" id="WP_171198235.1">
    <property type="nucleotide sequence ID" value="NZ_JABEND010000001.1"/>
</dbReference>
<evidence type="ECO:0000313" key="3">
    <source>
        <dbReference type="EMBL" id="NNG34629.1"/>
    </source>
</evidence>
<dbReference type="Proteomes" id="UP000562984">
    <property type="component" value="Unassembled WGS sequence"/>
</dbReference>
<dbReference type="InterPro" id="IPR036388">
    <property type="entry name" value="WH-like_DNA-bd_sf"/>
</dbReference>
<evidence type="ECO:0000259" key="1">
    <source>
        <dbReference type="Pfam" id="PF00293"/>
    </source>
</evidence>
<evidence type="ECO:0000313" key="4">
    <source>
        <dbReference type="Proteomes" id="UP000562984"/>
    </source>
</evidence>
<dbReference type="InterPro" id="IPR036390">
    <property type="entry name" value="WH_DNA-bd_sf"/>
</dbReference>
<dbReference type="Gene3D" id="1.10.10.10">
    <property type="entry name" value="Winged helix-like DNA-binding domain superfamily/Winged helix DNA-binding domain"/>
    <property type="match status" value="1"/>
</dbReference>